<proteinExistence type="predicted"/>
<evidence type="ECO:0000313" key="2">
    <source>
        <dbReference type="Proteomes" id="UP000006056"/>
    </source>
</evidence>
<dbReference type="KEGG" id="trs:Terro_2806"/>
<evidence type="ECO:0000313" key="1">
    <source>
        <dbReference type="EMBL" id="AFL89042.1"/>
    </source>
</evidence>
<dbReference type="HOGENOM" id="CLU_756322_0_0_0"/>
<protein>
    <submittedName>
        <fullName evidence="1">Uncharacterized protein</fullName>
    </submittedName>
</protein>
<dbReference type="OrthoDB" id="9793335at2"/>
<dbReference type="STRING" id="926566.Terro_2806"/>
<organism evidence="1 2">
    <name type="scientific">Terriglobus roseus (strain DSM 18391 / NRRL B-41598 / KBS 63)</name>
    <dbReference type="NCBI Taxonomy" id="926566"/>
    <lineage>
        <taxon>Bacteria</taxon>
        <taxon>Pseudomonadati</taxon>
        <taxon>Acidobacteriota</taxon>
        <taxon>Terriglobia</taxon>
        <taxon>Terriglobales</taxon>
        <taxon>Acidobacteriaceae</taxon>
        <taxon>Terriglobus</taxon>
    </lineage>
</organism>
<dbReference type="RefSeq" id="WP_014786306.1">
    <property type="nucleotide sequence ID" value="NC_018014.1"/>
</dbReference>
<dbReference type="Gene3D" id="3.40.630.30">
    <property type="match status" value="1"/>
</dbReference>
<dbReference type="InterPro" id="IPR016181">
    <property type="entry name" value="Acyl_CoA_acyltransferase"/>
</dbReference>
<dbReference type="SUPFAM" id="SSF55729">
    <property type="entry name" value="Acyl-CoA N-acyltransferases (Nat)"/>
    <property type="match status" value="1"/>
</dbReference>
<sequence>MLPTTASIRGISTRVDDAWRAVEADTLRSGTLLPLWHRAAWAATQPQNSSFLVDVPTPTGPKTSVVVQRDSSRSLPGHVLLRVQRFGHGWPTDTWESTIRQLSEIARSDKSVLRLNLEIFLRGDQESMREILRAKGFVPAPPRSYHHTLTLPVDQSDEVLLSTRKSLRKRLRDGEKFGVVVRALTDTQFAGALTALQQKAMERSGGSFRIPDWPAILKFSVENPALSRVIGLFPSAEEVEAQNMLGFAWGCMHGDHAEYRAAGSADLRPEHRSLSISHPLLWDLVRWTRDSGGTWFDMGGVTVSEGGDDPLAGISATKRILSDTVEEVGEEWMLEPQVWKSRLAKSLGSLAGKAASLARPRTGSAR</sequence>
<name>I3ZIH4_TERRK</name>
<gene>
    <name evidence="1" type="ordered locus">Terro_2806</name>
</gene>
<dbReference type="Proteomes" id="UP000006056">
    <property type="component" value="Chromosome"/>
</dbReference>
<dbReference type="eggNOG" id="COG2348">
    <property type="taxonomic scope" value="Bacteria"/>
</dbReference>
<accession>I3ZIH4</accession>
<dbReference type="AlphaFoldDB" id="I3ZIH4"/>
<keyword evidence="2" id="KW-1185">Reference proteome</keyword>
<dbReference type="EMBL" id="CP003379">
    <property type="protein sequence ID" value="AFL89042.1"/>
    <property type="molecule type" value="Genomic_DNA"/>
</dbReference>
<reference evidence="1 2" key="1">
    <citation type="submission" date="2012-06" db="EMBL/GenBank/DDBJ databases">
        <title>Complete genome of Terriglobus roseus DSM 18391.</title>
        <authorList>
            <consortium name="US DOE Joint Genome Institute (JGI-PGF)"/>
            <person name="Lucas S."/>
            <person name="Copeland A."/>
            <person name="Lapidus A."/>
            <person name="Glavina del Rio T."/>
            <person name="Dalin E."/>
            <person name="Tice H."/>
            <person name="Bruce D."/>
            <person name="Goodwin L."/>
            <person name="Pitluck S."/>
            <person name="Peters L."/>
            <person name="Mikhailova N."/>
            <person name="Munk A.C.C."/>
            <person name="Kyrpides N."/>
            <person name="Mavromatis K."/>
            <person name="Ivanova N."/>
            <person name="Brettin T."/>
            <person name="Detter J.C."/>
            <person name="Han C."/>
            <person name="Larimer F."/>
            <person name="Land M."/>
            <person name="Hauser L."/>
            <person name="Markowitz V."/>
            <person name="Cheng J.-F."/>
            <person name="Hugenholtz P."/>
            <person name="Woyke T."/>
            <person name="Wu D."/>
            <person name="Brambilla E."/>
            <person name="Klenk H.-P."/>
            <person name="Eisen J.A."/>
        </authorList>
    </citation>
    <scope>NUCLEOTIDE SEQUENCE [LARGE SCALE GENOMIC DNA]</scope>
    <source>
        <strain evidence="2">DSM 18391 / NRRL B-41598 / KBS 63</strain>
    </source>
</reference>